<evidence type="ECO:0000313" key="2">
    <source>
        <dbReference type="EMBL" id="CCD14318.1"/>
    </source>
</evidence>
<protein>
    <recommendedName>
        <fullName evidence="4">Variant surface glycoprotein</fullName>
    </recommendedName>
</protein>
<feature type="region of interest" description="Disordered" evidence="1">
    <location>
        <begin position="58"/>
        <end position="112"/>
    </location>
</feature>
<sequence length="143" mass="16446">MHKLVPTQGNDNTNGYRLGESGSDSYPCGRNGEVCVMYHNNFDPKPWWSDLTKAIIKEEKNKSNRNRKLKLRNKKRQKSTKMRQNKKTRNPARAPCQNLKNRNTGLPRDQENKENISTPLAVVQHTSSTPIMQPLWFLSAALI</sequence>
<feature type="compositionally biased region" description="Basic residues" evidence="1">
    <location>
        <begin position="63"/>
        <end position="90"/>
    </location>
</feature>
<evidence type="ECO:0000313" key="3">
    <source>
        <dbReference type="Proteomes" id="UP000000702"/>
    </source>
</evidence>
<reference evidence="3" key="1">
    <citation type="submission" date="2011-07" db="EMBL/GenBank/DDBJ databases">
        <title>Divergent evolution of antigenic variation in African trypanosomes.</title>
        <authorList>
            <person name="Jackson A.P."/>
            <person name="Berry A."/>
            <person name="Allison H.C."/>
            <person name="Burton P."/>
            <person name="Anderson J."/>
            <person name="Aslett M."/>
            <person name="Brown R."/>
            <person name="Corton N."/>
            <person name="Harris D."/>
            <person name="Hauser H."/>
            <person name="Gamble J."/>
            <person name="Gilderthorp R."/>
            <person name="McQuillan J."/>
            <person name="Quail M.A."/>
            <person name="Sanders M."/>
            <person name="Van Tonder A."/>
            <person name="Ginger M.L."/>
            <person name="Donelson J.E."/>
            <person name="Field M.C."/>
            <person name="Barry J.D."/>
            <person name="Berriman M."/>
            <person name="Hertz-Fowler C."/>
        </authorList>
    </citation>
    <scope>NUCLEOTIDE SEQUENCE [LARGE SCALE GENOMIC DNA]</scope>
    <source>
        <strain evidence="3">IL3000</strain>
    </source>
</reference>
<organism evidence="2 3">
    <name type="scientific">Trypanosoma congolense (strain IL3000)</name>
    <dbReference type="NCBI Taxonomy" id="1068625"/>
    <lineage>
        <taxon>Eukaryota</taxon>
        <taxon>Discoba</taxon>
        <taxon>Euglenozoa</taxon>
        <taxon>Kinetoplastea</taxon>
        <taxon>Metakinetoplastina</taxon>
        <taxon>Trypanosomatida</taxon>
        <taxon>Trypanosomatidae</taxon>
        <taxon>Trypanosoma</taxon>
        <taxon>Nannomonas</taxon>
    </lineage>
</organism>
<comment type="caution">
    <text evidence="2">The sequence shown here is derived from an EMBL/GenBank/DDBJ whole genome shotgun (WGS) entry which is preliminary data.</text>
</comment>
<accession>F9WAP7</accession>
<dbReference type="EMBL" id="CAEQ01001466">
    <property type="protein sequence ID" value="CCD14318.1"/>
    <property type="molecule type" value="Genomic_DNA"/>
</dbReference>
<evidence type="ECO:0008006" key="4">
    <source>
        <dbReference type="Google" id="ProtNLM"/>
    </source>
</evidence>
<dbReference type="Proteomes" id="UP000000702">
    <property type="component" value="Unassembled WGS sequence"/>
</dbReference>
<proteinExistence type="predicted"/>
<evidence type="ECO:0000256" key="1">
    <source>
        <dbReference type="SAM" id="MobiDB-lite"/>
    </source>
</evidence>
<feature type="region of interest" description="Disordered" evidence="1">
    <location>
        <begin position="1"/>
        <end position="23"/>
    </location>
</feature>
<name>F9WAP7_TRYCI</name>
<dbReference type="AlphaFoldDB" id="F9WAP7"/>
<reference evidence="2 3" key="2">
    <citation type="journal article" date="2012" name="Proc. Natl. Acad. Sci. U.S.A.">
        <title>Antigenic diversity is generated by distinct evolutionary mechanisms in African trypanosome species.</title>
        <authorList>
            <person name="Jackson A.P."/>
            <person name="Berry A."/>
            <person name="Aslett M."/>
            <person name="Allison H.C."/>
            <person name="Burton P."/>
            <person name="Vavrova-Anderson J."/>
            <person name="Brown R."/>
            <person name="Browne H."/>
            <person name="Corton N."/>
            <person name="Hauser H."/>
            <person name="Gamble J."/>
            <person name="Gilderthorp R."/>
            <person name="Marcello L."/>
            <person name="McQuillan J."/>
            <person name="Otto T.D."/>
            <person name="Quail M.A."/>
            <person name="Sanders M.J."/>
            <person name="van Tonder A."/>
            <person name="Ginger M.L."/>
            <person name="Field M.C."/>
            <person name="Barry J.D."/>
            <person name="Hertz-Fowler C."/>
            <person name="Berriman M."/>
        </authorList>
    </citation>
    <scope>NUCLEOTIDE SEQUENCE [LARGE SCALE GENOMIC DNA]</scope>
    <source>
        <strain evidence="2 3">IL3000</strain>
    </source>
</reference>
<gene>
    <name evidence="2" type="ORF">TCIL3000_0_49510</name>
</gene>
<keyword evidence="3" id="KW-1185">Reference proteome</keyword>